<proteinExistence type="predicted"/>
<comment type="caution">
    <text evidence="1">The sequence shown here is derived from an EMBL/GenBank/DDBJ whole genome shotgun (WGS) entry which is preliminary data.</text>
</comment>
<evidence type="ECO:0000313" key="2">
    <source>
        <dbReference type="Proteomes" id="UP000814033"/>
    </source>
</evidence>
<gene>
    <name evidence="1" type="ORF">FA95DRAFT_780080</name>
</gene>
<dbReference type="Proteomes" id="UP000814033">
    <property type="component" value="Unassembled WGS sequence"/>
</dbReference>
<accession>A0ACB8S182</accession>
<sequence length="154" mass="17471">MLNLLTIRVEPSSQRCQVLRQCAQREADDRFLLCHLPHISSHHWHRHLRDPSYILQAAGSVGFVPCGSSARSLPPLALPQQRSLRSDRYKEDEHIVLHMYTTPGQQTTFTCRTSLLTRNSATPCRGYQPRPFAVQRCSRLATLLLNVDGHICGT</sequence>
<keyword evidence="2" id="KW-1185">Reference proteome</keyword>
<evidence type="ECO:0000313" key="1">
    <source>
        <dbReference type="EMBL" id="KAI0049893.1"/>
    </source>
</evidence>
<reference evidence="1" key="2">
    <citation type="journal article" date="2022" name="New Phytol.">
        <title>Evolutionary transition to the ectomycorrhizal habit in the genomes of a hyperdiverse lineage of mushroom-forming fungi.</title>
        <authorList>
            <person name="Looney B."/>
            <person name="Miyauchi S."/>
            <person name="Morin E."/>
            <person name="Drula E."/>
            <person name="Courty P.E."/>
            <person name="Kohler A."/>
            <person name="Kuo A."/>
            <person name="LaButti K."/>
            <person name="Pangilinan J."/>
            <person name="Lipzen A."/>
            <person name="Riley R."/>
            <person name="Andreopoulos W."/>
            <person name="He G."/>
            <person name="Johnson J."/>
            <person name="Nolan M."/>
            <person name="Tritt A."/>
            <person name="Barry K.W."/>
            <person name="Grigoriev I.V."/>
            <person name="Nagy L.G."/>
            <person name="Hibbett D."/>
            <person name="Henrissat B."/>
            <person name="Matheny P.B."/>
            <person name="Labbe J."/>
            <person name="Martin F.M."/>
        </authorList>
    </citation>
    <scope>NUCLEOTIDE SEQUENCE</scope>
    <source>
        <strain evidence="1">FP105234-sp</strain>
    </source>
</reference>
<dbReference type="EMBL" id="MU275868">
    <property type="protein sequence ID" value="KAI0049893.1"/>
    <property type="molecule type" value="Genomic_DNA"/>
</dbReference>
<organism evidence="1 2">
    <name type="scientific">Auriscalpium vulgare</name>
    <dbReference type="NCBI Taxonomy" id="40419"/>
    <lineage>
        <taxon>Eukaryota</taxon>
        <taxon>Fungi</taxon>
        <taxon>Dikarya</taxon>
        <taxon>Basidiomycota</taxon>
        <taxon>Agaricomycotina</taxon>
        <taxon>Agaricomycetes</taxon>
        <taxon>Russulales</taxon>
        <taxon>Auriscalpiaceae</taxon>
        <taxon>Auriscalpium</taxon>
    </lineage>
</organism>
<reference evidence="1" key="1">
    <citation type="submission" date="2021-02" db="EMBL/GenBank/DDBJ databases">
        <authorList>
            <consortium name="DOE Joint Genome Institute"/>
            <person name="Ahrendt S."/>
            <person name="Looney B.P."/>
            <person name="Miyauchi S."/>
            <person name="Morin E."/>
            <person name="Drula E."/>
            <person name="Courty P.E."/>
            <person name="Chicoki N."/>
            <person name="Fauchery L."/>
            <person name="Kohler A."/>
            <person name="Kuo A."/>
            <person name="Labutti K."/>
            <person name="Pangilinan J."/>
            <person name="Lipzen A."/>
            <person name="Riley R."/>
            <person name="Andreopoulos W."/>
            <person name="He G."/>
            <person name="Johnson J."/>
            <person name="Barry K.W."/>
            <person name="Grigoriev I.V."/>
            <person name="Nagy L."/>
            <person name="Hibbett D."/>
            <person name="Henrissat B."/>
            <person name="Matheny P.B."/>
            <person name="Labbe J."/>
            <person name="Martin F."/>
        </authorList>
    </citation>
    <scope>NUCLEOTIDE SEQUENCE</scope>
    <source>
        <strain evidence="1">FP105234-sp</strain>
    </source>
</reference>
<protein>
    <submittedName>
        <fullName evidence="1">Uncharacterized protein</fullName>
    </submittedName>
</protein>
<name>A0ACB8S182_9AGAM</name>